<evidence type="ECO:0000313" key="1">
    <source>
        <dbReference type="EMBL" id="ROO24804.1"/>
    </source>
</evidence>
<organism evidence="1 2">
    <name type="scientific">Salinisphaera orenii YIM 95161</name>
    <dbReference type="NCBI Taxonomy" id="1051139"/>
    <lineage>
        <taxon>Bacteria</taxon>
        <taxon>Pseudomonadati</taxon>
        <taxon>Pseudomonadota</taxon>
        <taxon>Gammaproteobacteria</taxon>
        <taxon>Salinisphaerales</taxon>
        <taxon>Salinisphaeraceae</taxon>
        <taxon>Salinisphaera</taxon>
    </lineage>
</organism>
<protein>
    <submittedName>
        <fullName evidence="1">Uncharacterized protein</fullName>
    </submittedName>
</protein>
<reference evidence="1 2" key="1">
    <citation type="submission" date="2013-10" db="EMBL/GenBank/DDBJ databases">
        <title>Salinisphaera halophila YIM 95161 Genome Sequencing.</title>
        <authorList>
            <person name="Lai Q."/>
            <person name="Li C."/>
            <person name="Shao Z."/>
        </authorList>
    </citation>
    <scope>NUCLEOTIDE SEQUENCE [LARGE SCALE GENOMIC DNA]</scope>
    <source>
        <strain evidence="1 2">YIM 95161</strain>
    </source>
</reference>
<dbReference type="Proteomes" id="UP000285123">
    <property type="component" value="Unassembled WGS sequence"/>
</dbReference>
<accession>A0A423PGV7</accession>
<dbReference type="RefSeq" id="WP_184947754.1">
    <property type="nucleotide sequence ID" value="NZ_AYKF01000122.1"/>
</dbReference>
<gene>
    <name evidence="1" type="ORF">SAHL_15395</name>
</gene>
<sequence>MIFAHFFLWRPARYDLTPQRILSRFYGGHLCHELLCLLRQLLIGGAALP</sequence>
<dbReference type="AlphaFoldDB" id="A0A423PGV7"/>
<evidence type="ECO:0000313" key="2">
    <source>
        <dbReference type="Proteomes" id="UP000285123"/>
    </source>
</evidence>
<dbReference type="EMBL" id="AYKF01000122">
    <property type="protein sequence ID" value="ROO24804.1"/>
    <property type="molecule type" value="Genomic_DNA"/>
</dbReference>
<name>A0A423PGV7_9GAMM</name>
<comment type="caution">
    <text evidence="1">The sequence shown here is derived from an EMBL/GenBank/DDBJ whole genome shotgun (WGS) entry which is preliminary data.</text>
</comment>
<proteinExistence type="predicted"/>